<evidence type="ECO:0000313" key="5">
    <source>
        <dbReference type="Proteomes" id="UP000237846"/>
    </source>
</evidence>
<reference evidence="4 5" key="1">
    <citation type="submission" date="2018-03" db="EMBL/GenBank/DDBJ databases">
        <title>Genomic Encyclopedia of Archaeal and Bacterial Type Strains, Phase II (KMG-II): from individual species to whole genera.</title>
        <authorList>
            <person name="Goeker M."/>
        </authorList>
    </citation>
    <scope>NUCLEOTIDE SEQUENCE [LARGE SCALE GENOMIC DNA]</scope>
    <source>
        <strain evidence="4 5">DSM 45601</strain>
    </source>
</reference>
<evidence type="ECO:0000313" key="4">
    <source>
        <dbReference type="EMBL" id="PRY02189.1"/>
    </source>
</evidence>
<dbReference type="GO" id="GO:0006790">
    <property type="term" value="P:sulfur compound metabolic process"/>
    <property type="evidence" value="ECO:0007669"/>
    <property type="project" value="TreeGrafter"/>
</dbReference>
<dbReference type="PANTHER" id="PTHR19372:SF7">
    <property type="entry name" value="SULFITE OXIDASE, MITOCHONDRIAL"/>
    <property type="match status" value="1"/>
</dbReference>
<dbReference type="InterPro" id="IPR000572">
    <property type="entry name" value="OxRdtase_Mopterin-bd_dom"/>
</dbReference>
<dbReference type="SUPFAM" id="SSF56524">
    <property type="entry name" value="Oxidoreductase molybdopterin-binding domain"/>
    <property type="match status" value="1"/>
</dbReference>
<sequence>MTNRHPGGGRPGRLLGALCGVLAAAAAIGAGELVSLLTRPQAAPLIAVGGALIDGAPQPVEQFVIAVFGEADRIVLLAAISAALALFAAVIGVLARLRIWAGLLGVVVFGAIGVTAALSRPEAAPADALPSLAGTAAAGLVLVVLTRLSGGGPDLSAWPAAPPPPARRATAPVPETRAEEAPSGGARATARSRGPGRDPHTVRPDGGAAGGTDAPSDPGPVPASERAASGPDATRPEGRAASGVASGSSSASGPEQVASADGLDGAGPHGVTAGAEPGAAPGSGGASGDSEAPERGDARPEPPHAGLPPVMRAGGPGAAAAFDRRRFVLAATATAVLSAGAAATGIAVGAARSEAGASRSAIRLPAPASPAGPVPAGADLGVPGVEPFTTPSEDFYRVDTALVVPQLNAMRWRLRLHGQGVRERSYTYADLLAHPGLVERDVTLACVSNPVGGPYVGNARWIGVPLGALLREAGVRPPSEGGRADQLVSRSSDGMTIGTPVEDVMDGRDAMLAIGMNGRPLPVEHGFPVRMVVPGLYGYVSACKWLVDLELTTFDAFDAYWVPRGWAARGPIKTQSRIDTPRPGSGIPPGRVPIAGVAWAQTRGITAVEVRVDGGPWRPARLAAEDSADTWRQWVLDWDAAPGEHTIQVRATDGDGTVQTEREAPPAPDGASGWHTIDVTVG</sequence>
<dbReference type="GO" id="GO:0008482">
    <property type="term" value="F:sulfite oxidase activity"/>
    <property type="evidence" value="ECO:0007669"/>
    <property type="project" value="TreeGrafter"/>
</dbReference>
<dbReference type="AlphaFoldDB" id="A0A2T0QE40"/>
<dbReference type="InterPro" id="IPR036374">
    <property type="entry name" value="OxRdtase_Mopterin-bd_sf"/>
</dbReference>
<comment type="caution">
    <text evidence="4">The sequence shown here is derived from an EMBL/GenBank/DDBJ whole genome shotgun (WGS) entry which is preliminary data.</text>
</comment>
<feature type="region of interest" description="Disordered" evidence="1">
    <location>
        <begin position="654"/>
        <end position="682"/>
    </location>
</feature>
<organism evidence="4 5">
    <name type="scientific">Allonocardiopsis opalescens</name>
    <dbReference type="NCBI Taxonomy" id="1144618"/>
    <lineage>
        <taxon>Bacteria</taxon>
        <taxon>Bacillati</taxon>
        <taxon>Actinomycetota</taxon>
        <taxon>Actinomycetes</taxon>
        <taxon>Streptosporangiales</taxon>
        <taxon>Allonocardiopsis</taxon>
    </lineage>
</organism>
<evidence type="ECO:0000256" key="1">
    <source>
        <dbReference type="SAM" id="MobiDB-lite"/>
    </source>
</evidence>
<keyword evidence="5" id="KW-1185">Reference proteome</keyword>
<dbReference type="Gene3D" id="3.90.420.10">
    <property type="entry name" value="Oxidoreductase, molybdopterin-binding domain"/>
    <property type="match status" value="1"/>
</dbReference>
<dbReference type="InterPro" id="IPR008335">
    <property type="entry name" value="Mopterin_OxRdtase_euk"/>
</dbReference>
<dbReference type="Proteomes" id="UP000237846">
    <property type="component" value="Unassembled WGS sequence"/>
</dbReference>
<feature type="transmembrane region" description="Helical" evidence="2">
    <location>
        <begin position="99"/>
        <end position="119"/>
    </location>
</feature>
<dbReference type="PRINTS" id="PR00407">
    <property type="entry name" value="EUMOPTERIN"/>
</dbReference>
<dbReference type="PANTHER" id="PTHR19372">
    <property type="entry name" value="SULFITE REDUCTASE"/>
    <property type="match status" value="1"/>
</dbReference>
<dbReference type="GO" id="GO:0043546">
    <property type="term" value="F:molybdopterin cofactor binding"/>
    <property type="evidence" value="ECO:0007669"/>
    <property type="project" value="TreeGrafter"/>
</dbReference>
<dbReference type="Pfam" id="PF00174">
    <property type="entry name" value="Oxidored_molyb"/>
    <property type="match status" value="1"/>
</dbReference>
<feature type="domain" description="Oxidoreductase molybdopterin-binding" evidence="3">
    <location>
        <begin position="403"/>
        <end position="561"/>
    </location>
</feature>
<dbReference type="GO" id="GO:0020037">
    <property type="term" value="F:heme binding"/>
    <property type="evidence" value="ECO:0007669"/>
    <property type="project" value="TreeGrafter"/>
</dbReference>
<feature type="transmembrane region" description="Helical" evidence="2">
    <location>
        <begin position="327"/>
        <end position="351"/>
    </location>
</feature>
<proteinExistence type="predicted"/>
<keyword evidence="2" id="KW-0472">Membrane</keyword>
<feature type="compositionally biased region" description="Low complexity" evidence="1">
    <location>
        <begin position="239"/>
        <end position="253"/>
    </location>
</feature>
<keyword evidence="2" id="KW-0812">Transmembrane</keyword>
<feature type="compositionally biased region" description="Basic and acidic residues" evidence="1">
    <location>
        <begin position="292"/>
        <end position="302"/>
    </location>
</feature>
<name>A0A2T0QE40_9ACTN</name>
<dbReference type="SUPFAM" id="SSF81296">
    <property type="entry name" value="E set domains"/>
    <property type="match status" value="1"/>
</dbReference>
<dbReference type="InterPro" id="IPR014756">
    <property type="entry name" value="Ig_E-set"/>
</dbReference>
<accession>A0A2T0QE40</accession>
<evidence type="ECO:0000259" key="3">
    <source>
        <dbReference type="Pfam" id="PF00174"/>
    </source>
</evidence>
<feature type="region of interest" description="Disordered" evidence="1">
    <location>
        <begin position="155"/>
        <end position="312"/>
    </location>
</feature>
<dbReference type="OrthoDB" id="9795587at2"/>
<keyword evidence="2" id="KW-1133">Transmembrane helix</keyword>
<feature type="transmembrane region" description="Helical" evidence="2">
    <location>
        <begin position="74"/>
        <end position="94"/>
    </location>
</feature>
<feature type="transmembrane region" description="Helical" evidence="2">
    <location>
        <begin position="131"/>
        <end position="148"/>
    </location>
</feature>
<dbReference type="EMBL" id="PVZC01000001">
    <property type="protein sequence ID" value="PRY02189.1"/>
    <property type="molecule type" value="Genomic_DNA"/>
</dbReference>
<dbReference type="Gene3D" id="2.60.40.650">
    <property type="match status" value="1"/>
</dbReference>
<protein>
    <submittedName>
        <fullName evidence="4">DMSO/TMAO reductase YedYZ molybdopterin-dependent catalytic subunit</fullName>
    </submittedName>
</protein>
<gene>
    <name evidence="4" type="ORF">CLV72_101790</name>
</gene>
<dbReference type="RefSeq" id="WP_106239286.1">
    <property type="nucleotide sequence ID" value="NZ_PVZC01000001.1"/>
</dbReference>
<evidence type="ECO:0000256" key="2">
    <source>
        <dbReference type="SAM" id="Phobius"/>
    </source>
</evidence>